<dbReference type="HOGENOM" id="CLU_3060728_0_0_3"/>
<proteinExistence type="predicted"/>
<protein>
    <submittedName>
        <fullName evidence="1">Uncharacterized protein</fullName>
    </submittedName>
</protein>
<dbReference type="EMBL" id="CP001344">
    <property type="protein sequence ID" value="ACL46186.1"/>
    <property type="molecule type" value="Genomic_DNA"/>
</dbReference>
<dbReference type="KEGG" id="cyn:Cyan7425_3869"/>
<name>B8HUI4_CYAP4</name>
<gene>
    <name evidence="1" type="ordered locus">Cyan7425_3869</name>
</gene>
<dbReference type="AlphaFoldDB" id="B8HUI4"/>
<evidence type="ECO:0000313" key="1">
    <source>
        <dbReference type="EMBL" id="ACL46186.1"/>
    </source>
</evidence>
<organism evidence="1">
    <name type="scientific">Cyanothece sp. (strain PCC 7425 / ATCC 29141)</name>
    <dbReference type="NCBI Taxonomy" id="395961"/>
    <lineage>
        <taxon>Bacteria</taxon>
        <taxon>Bacillati</taxon>
        <taxon>Cyanobacteriota</taxon>
        <taxon>Cyanophyceae</taxon>
        <taxon>Gomontiellales</taxon>
        <taxon>Cyanothecaceae</taxon>
        <taxon>Cyanothece</taxon>
    </lineage>
</organism>
<sequence length="53" mass="5798">MVSSLLLFLSGQVLATTILLTGLASLTQRQSQTSKVVPCKIVVTKLQRGQRQR</sequence>
<reference evidence="1" key="1">
    <citation type="submission" date="2009-01" db="EMBL/GenBank/DDBJ databases">
        <title>Complete sequence of chromosome Cyanothece sp. PCC 7425.</title>
        <authorList>
            <consortium name="US DOE Joint Genome Institute"/>
            <person name="Lucas S."/>
            <person name="Copeland A."/>
            <person name="Lapidus A."/>
            <person name="Glavina del Rio T."/>
            <person name="Dalin E."/>
            <person name="Tice H."/>
            <person name="Bruce D."/>
            <person name="Goodwin L."/>
            <person name="Pitluck S."/>
            <person name="Sims D."/>
            <person name="Meineke L."/>
            <person name="Brettin T."/>
            <person name="Detter J.C."/>
            <person name="Han C."/>
            <person name="Larimer F."/>
            <person name="Land M."/>
            <person name="Hauser L."/>
            <person name="Kyrpides N."/>
            <person name="Ovchinnikova G."/>
            <person name="Liberton M."/>
            <person name="Stoeckel J."/>
            <person name="Banerjee A."/>
            <person name="Singh A."/>
            <person name="Page L."/>
            <person name="Sato H."/>
            <person name="Zhao L."/>
            <person name="Sherman L."/>
            <person name="Pakrasi H."/>
            <person name="Richardson P."/>
        </authorList>
    </citation>
    <scope>NUCLEOTIDE SEQUENCE</scope>
    <source>
        <strain evidence="1">PCC 7425</strain>
    </source>
</reference>
<accession>B8HUI4</accession>